<dbReference type="EMBL" id="WTUZ01000010">
    <property type="protein sequence ID" value="MZQ81368.1"/>
    <property type="molecule type" value="Genomic_DNA"/>
</dbReference>
<feature type="transmembrane region" description="Helical" evidence="3">
    <location>
        <begin position="281"/>
        <end position="303"/>
    </location>
</feature>
<dbReference type="InterPro" id="IPR050768">
    <property type="entry name" value="UPF0353/GerABKA_families"/>
</dbReference>
<proteinExistence type="inferred from homology"/>
<comment type="similarity">
    <text evidence="1">Belongs to the GerABKA family.</text>
</comment>
<protein>
    <submittedName>
        <fullName evidence="4">Spore germination protein</fullName>
    </submittedName>
</protein>
<accession>A0A6L8UTA9</accession>
<evidence type="ECO:0000256" key="1">
    <source>
        <dbReference type="ARBA" id="ARBA00005278"/>
    </source>
</evidence>
<keyword evidence="3" id="KW-0812">Transmembrane</keyword>
<keyword evidence="2 3" id="KW-0472">Membrane</keyword>
<comment type="caution">
    <text evidence="4">The sequence shown here is derived from an EMBL/GenBank/DDBJ whole genome shotgun (WGS) entry which is preliminary data.</text>
</comment>
<dbReference type="PANTHER" id="PTHR22550">
    <property type="entry name" value="SPORE GERMINATION PROTEIN"/>
    <property type="match status" value="1"/>
</dbReference>
<name>A0A6L8UTA9_9BACL</name>
<evidence type="ECO:0000256" key="2">
    <source>
        <dbReference type="ARBA" id="ARBA00023136"/>
    </source>
</evidence>
<dbReference type="GO" id="GO:0016020">
    <property type="term" value="C:membrane"/>
    <property type="evidence" value="ECO:0007669"/>
    <property type="project" value="InterPro"/>
</dbReference>
<dbReference type="PIRSF" id="PIRSF005690">
    <property type="entry name" value="GerBA"/>
    <property type="match status" value="1"/>
</dbReference>
<dbReference type="InterPro" id="IPR004995">
    <property type="entry name" value="Spore_Ger"/>
</dbReference>
<evidence type="ECO:0000256" key="3">
    <source>
        <dbReference type="SAM" id="Phobius"/>
    </source>
</evidence>
<reference evidence="4 5" key="1">
    <citation type="submission" date="2019-12" db="EMBL/GenBank/DDBJ databases">
        <title>Paenibacillus sp. nov. sp. isolated from soil.</title>
        <authorList>
            <person name="Kim J."/>
            <person name="Jeong S.E."/>
            <person name="Jung H.S."/>
            <person name="Jeon C.O."/>
        </authorList>
    </citation>
    <scope>NUCLEOTIDE SEQUENCE [LARGE SCALE GENOMIC DNA]</scope>
    <source>
        <strain evidence="4 5">5J-6</strain>
    </source>
</reference>
<feature type="transmembrane region" description="Helical" evidence="3">
    <location>
        <begin position="403"/>
        <end position="429"/>
    </location>
</feature>
<dbReference type="AlphaFoldDB" id="A0A6L8UTA9"/>
<dbReference type="RefSeq" id="WP_161405660.1">
    <property type="nucleotide sequence ID" value="NZ_WTUZ01000010.1"/>
</dbReference>
<keyword evidence="5" id="KW-1185">Reference proteome</keyword>
<dbReference type="Pfam" id="PF03323">
    <property type="entry name" value="GerA"/>
    <property type="match status" value="1"/>
</dbReference>
<evidence type="ECO:0000313" key="5">
    <source>
        <dbReference type="Proteomes" id="UP000481087"/>
    </source>
</evidence>
<dbReference type="Proteomes" id="UP000481087">
    <property type="component" value="Unassembled WGS sequence"/>
</dbReference>
<dbReference type="GO" id="GO:0009847">
    <property type="term" value="P:spore germination"/>
    <property type="evidence" value="ECO:0007669"/>
    <property type="project" value="InterPro"/>
</dbReference>
<dbReference type="PANTHER" id="PTHR22550:SF5">
    <property type="entry name" value="LEUCINE ZIPPER PROTEIN 4"/>
    <property type="match status" value="1"/>
</dbReference>
<sequence>MDQHLPSFSAIIRGRLNDSPDLVIKTYTVQDQIEVTCMYLNTITDQKQIDKLVISGILTPYFPLMVDQDPFHWLLAAFKQADIKEVSGADTCVKELLKGQCIVALPGGQAVSISVCKQEIRSITEPETESVVRGPREGFVEDCWRNVSLIRKRLKSDKLVIEEMLIGTETNTTICFLYMSGIADPALIEEFRRRLMAIRTDSILESSYVEEFIQDKTLTPFPQFMSSERPDAIVARLLEGQAAIITDGTPNVLAGPITFFQSFSTSEDYYQRADIATLLRWLRMLAFVISVFTPALFISLASYHQEMLPSSMLANLSSQREGVPFPGVVEAFGMMVIFEVLREAGLRMPRISGQAISIVGALVLGQAAVEAGIVSAAMVIVVSLTAIANFVAPNYGFGIAQRLIQFVFMFLAGILGFFGIMCGVFVLLIHLVSLRSMDVPYFSPVAPLKLSNWKDTFIRINRPLMKRHRSKGNG</sequence>
<keyword evidence="3" id="KW-1133">Transmembrane helix</keyword>
<evidence type="ECO:0000313" key="4">
    <source>
        <dbReference type="EMBL" id="MZQ81368.1"/>
    </source>
</evidence>
<organism evidence="4 5">
    <name type="scientific">Paenibacillus silvestris</name>
    <dbReference type="NCBI Taxonomy" id="2606219"/>
    <lineage>
        <taxon>Bacteria</taxon>
        <taxon>Bacillati</taxon>
        <taxon>Bacillota</taxon>
        <taxon>Bacilli</taxon>
        <taxon>Bacillales</taxon>
        <taxon>Paenibacillaceae</taxon>
        <taxon>Paenibacillus</taxon>
    </lineage>
</organism>
<gene>
    <name evidence="4" type="ORF">GQF01_04410</name>
</gene>
<feature type="transmembrane region" description="Helical" evidence="3">
    <location>
        <begin position="362"/>
        <end position="391"/>
    </location>
</feature>